<feature type="transmembrane region" description="Helical" evidence="1">
    <location>
        <begin position="100"/>
        <end position="118"/>
    </location>
</feature>
<dbReference type="InterPro" id="IPR004891">
    <property type="entry name" value="Mercury-R_MerC"/>
</dbReference>
<accession>A0ABT0S7T6</accession>
<dbReference type="EMBL" id="JAMGBB010000001">
    <property type="protein sequence ID" value="MCL6740460.1"/>
    <property type="molecule type" value="Genomic_DNA"/>
</dbReference>
<name>A0ABT0S7T6_9SPHN</name>
<keyword evidence="1" id="KW-1133">Transmembrane helix</keyword>
<gene>
    <name evidence="2" type="ORF">LZ518_04860</name>
</gene>
<feature type="transmembrane region" description="Helical" evidence="1">
    <location>
        <begin position="51"/>
        <end position="69"/>
    </location>
</feature>
<dbReference type="Pfam" id="PF03203">
    <property type="entry name" value="MerC"/>
    <property type="match status" value="1"/>
</dbReference>
<keyword evidence="3" id="KW-1185">Reference proteome</keyword>
<evidence type="ECO:0000256" key="1">
    <source>
        <dbReference type="SAM" id="Phobius"/>
    </source>
</evidence>
<evidence type="ECO:0000313" key="3">
    <source>
        <dbReference type="Proteomes" id="UP001165383"/>
    </source>
</evidence>
<proteinExistence type="predicted"/>
<reference evidence="2" key="1">
    <citation type="submission" date="2022-05" db="EMBL/GenBank/DDBJ databases">
        <authorList>
            <person name="Jo J.-H."/>
            <person name="Im W.-T."/>
        </authorList>
    </citation>
    <scope>NUCLEOTIDE SEQUENCE</scope>
    <source>
        <strain evidence="2">RB56-2</strain>
    </source>
</reference>
<dbReference type="Proteomes" id="UP001165383">
    <property type="component" value="Unassembled WGS sequence"/>
</dbReference>
<comment type="caution">
    <text evidence="2">The sequence shown here is derived from an EMBL/GenBank/DDBJ whole genome shotgun (WGS) entry which is preliminary data.</text>
</comment>
<evidence type="ECO:0000313" key="2">
    <source>
        <dbReference type="EMBL" id="MCL6740460.1"/>
    </source>
</evidence>
<sequence>MSLLAIPNHRLDRMAIGLSGLCLVHCLATSVLLALVASAGSILGADWIHEVGLGLAMIMGAIALGRGILDHGYSMPSAIGGLGLGVMAGALTLPHNGTEALYTVVGVGILALGHRLNYIAAE</sequence>
<organism evidence="2 3">
    <name type="scientific">Sphingomonas brevis</name>
    <dbReference type="NCBI Taxonomy" id="2908206"/>
    <lineage>
        <taxon>Bacteria</taxon>
        <taxon>Pseudomonadati</taxon>
        <taxon>Pseudomonadota</taxon>
        <taxon>Alphaproteobacteria</taxon>
        <taxon>Sphingomonadales</taxon>
        <taxon>Sphingomonadaceae</taxon>
        <taxon>Sphingomonas</taxon>
    </lineage>
</organism>
<keyword evidence="1" id="KW-0812">Transmembrane</keyword>
<feature type="transmembrane region" description="Helical" evidence="1">
    <location>
        <begin position="21"/>
        <end position="45"/>
    </location>
</feature>
<protein>
    <submittedName>
        <fullName evidence="2">MerC domain-containing protein</fullName>
    </submittedName>
</protein>
<keyword evidence="1" id="KW-0472">Membrane</keyword>
<dbReference type="RefSeq" id="WP_249914889.1">
    <property type="nucleotide sequence ID" value="NZ_JAMGBB010000001.1"/>
</dbReference>
<feature type="transmembrane region" description="Helical" evidence="1">
    <location>
        <begin position="76"/>
        <end position="94"/>
    </location>
</feature>